<dbReference type="Proteomes" id="UP001079430">
    <property type="component" value="Unassembled WGS sequence"/>
</dbReference>
<sequence>MKNWLLGTLYFFVVLSILGGVALGGAMLWSSYPYGYEDQSRAAICKRSAGTAPECAMLPESAEKVLDALLACDNDFFEVLKEERAAFGRVPEIVHINRYGYRRTHVAFAKPIEAYGLRLTAYTQVAVDSDHGWAPTQYAWGFQVIALPKDVAKAIELRRPQIEKFREYYGGWLQESAFGAPVSFMIHARRDELFPGTYLECNAGEEASAKMGKLPRVSKLFQVYGM</sequence>
<comment type="caution">
    <text evidence="1">The sequence shown here is derived from an EMBL/GenBank/DDBJ whole genome shotgun (WGS) entry which is preliminary data.</text>
</comment>
<reference evidence="1" key="1">
    <citation type="submission" date="2022-10" db="EMBL/GenBank/DDBJ databases">
        <title>Whole genome sequencing of three plant growth promoting bacteria isolated from Vachellia tortilis subsp. raddiana in Morocco.</title>
        <authorList>
            <person name="Hnini M."/>
            <person name="Zouagui R."/>
            <person name="Zouagui H."/>
            <person name="Chemao Elfihri M.-W."/>
            <person name="Ibrahimi A."/>
            <person name="Sbabou L."/>
            <person name="Aurag J."/>
        </authorList>
    </citation>
    <scope>NUCLEOTIDE SEQUENCE</scope>
    <source>
        <strain evidence="1">LMR678</strain>
    </source>
</reference>
<protein>
    <submittedName>
        <fullName evidence="1">Uncharacterized protein</fullName>
    </submittedName>
</protein>
<organism evidence="1 2">
    <name type="scientific">Sinorhizobium psoraleae</name>
    <dbReference type="NCBI Taxonomy" id="520838"/>
    <lineage>
        <taxon>Bacteria</taxon>
        <taxon>Pseudomonadati</taxon>
        <taxon>Pseudomonadota</taxon>
        <taxon>Alphaproteobacteria</taxon>
        <taxon>Hyphomicrobiales</taxon>
        <taxon>Rhizobiaceae</taxon>
        <taxon>Sinorhizobium/Ensifer group</taxon>
        <taxon>Sinorhizobium</taxon>
    </lineage>
</organism>
<evidence type="ECO:0000313" key="1">
    <source>
        <dbReference type="EMBL" id="MCZ4092581.1"/>
    </source>
</evidence>
<gene>
    <name evidence="1" type="ORF">O3W52_21695</name>
</gene>
<evidence type="ECO:0000313" key="2">
    <source>
        <dbReference type="Proteomes" id="UP001079430"/>
    </source>
</evidence>
<name>A0ABT4KMI9_9HYPH</name>
<dbReference type="RefSeq" id="WP_269283112.1">
    <property type="nucleotide sequence ID" value="NZ_JAPVOI010000004.1"/>
</dbReference>
<keyword evidence="2" id="KW-1185">Reference proteome</keyword>
<accession>A0ABT4KMI9</accession>
<proteinExistence type="predicted"/>
<dbReference type="EMBL" id="JAPVOI010000004">
    <property type="protein sequence ID" value="MCZ4092581.1"/>
    <property type="molecule type" value="Genomic_DNA"/>
</dbReference>